<dbReference type="Proteomes" id="UP000215559">
    <property type="component" value="Unassembled WGS sequence"/>
</dbReference>
<dbReference type="Gene3D" id="3.90.226.10">
    <property type="entry name" value="2-enoyl-CoA Hydratase, Chain A, domain 1"/>
    <property type="match status" value="3"/>
</dbReference>
<dbReference type="Pfam" id="PF01343">
    <property type="entry name" value="Peptidase_S49"/>
    <property type="match status" value="2"/>
</dbReference>
<dbReference type="NCBIfam" id="TIGR00706">
    <property type="entry name" value="SppA_dom"/>
    <property type="match status" value="1"/>
</dbReference>
<dbReference type="InterPro" id="IPR029045">
    <property type="entry name" value="ClpP/crotonase-like_dom_sf"/>
</dbReference>
<dbReference type="InterPro" id="IPR004634">
    <property type="entry name" value="Pept_S49_pIV"/>
</dbReference>
<dbReference type="InterPro" id="IPR047272">
    <property type="entry name" value="S49_SppA_C"/>
</dbReference>
<dbReference type="NCBIfam" id="TIGR00705">
    <property type="entry name" value="SppA_67K"/>
    <property type="match status" value="1"/>
</dbReference>
<dbReference type="AlphaFoldDB" id="A0A235BR89"/>
<comment type="subcellular location">
    <subcellularLocation>
        <location evidence="1">Membrane</location>
    </subcellularLocation>
</comment>
<dbReference type="EMBL" id="NOZP01000139">
    <property type="protein sequence ID" value="OYD14744.1"/>
    <property type="molecule type" value="Genomic_DNA"/>
</dbReference>
<dbReference type="SUPFAM" id="SSF52096">
    <property type="entry name" value="ClpP/crotonase"/>
    <property type="match status" value="2"/>
</dbReference>
<evidence type="ECO:0000259" key="8">
    <source>
        <dbReference type="Pfam" id="PF01343"/>
    </source>
</evidence>
<protein>
    <submittedName>
        <fullName evidence="9">Signal peptide peptidase SppA</fullName>
    </submittedName>
</protein>
<gene>
    <name evidence="9" type="primary">sppA</name>
    <name evidence="9" type="ORF">CH330_07760</name>
</gene>
<evidence type="ECO:0000313" key="10">
    <source>
        <dbReference type="Proteomes" id="UP000215559"/>
    </source>
</evidence>
<sequence length="728" mass="79201">MPGLLLSLFVGAALQMPLSVATTDDALAVFANPAGLSRARQFDFYYMYNFEKGVFWGNNGFVANLGPLGGFWEPGNRYGVALGLGKGNLGSGIRVVRDSLTRCGIGAMWRPLRWISLGGVWNDLNHDWGSVMLGAGARPLGNRLSFSADVQATDLSNPVIGIETEPFDGIVLGARVKPKDWSFMAGITFGLGKVSVGAVGTCLRHNSIDQAGVFVRAGKEIRRSLIPPKPRFLEIKLSGSLVDLKPGFSLSGSRPTRTTWQLLDLVKQARDDKSIAGIVLKLEGFRMGFAQAQELRAALEAFKAKGKKVYVYGPSLGMLSFYIASAADKIVCHPVGDVNIPGVSIQSMFLKGTLEKLGLEFAGQRHGKYKSAVEQFTEDSLTEPNREQLEALLDVIYDEFLKGASAGRGMSRESLGLLVDHGFFMAHEAIAQGLIDTTCYEDELEDLLKQEVPGFRKVTEKKYLGQDEFCYDWHGRHLVAVIYASGSIASGESRTDFLTGSMTMGAKTIVRAIRAARRDKRVKAIVLRVDSPGGSGFASDLIWHELELAKKKKPVVVSMGNVAASGGYYISCNADRVYANPGTITGSIGGFSFKFVTEGFYNKLGAKRQVLKRGEHADAGSDVRGFTSEEDSIFQSQVDYFCRKFVQKVADGRGLSFEAVDSVAQGRVWAGRDAYEVGLVDSLGGLLTAIEWAKHQAKLKVCDFVFYPKPKTGLKAMLGKFLSAQIRN</sequence>
<evidence type="ECO:0000256" key="7">
    <source>
        <dbReference type="SAM" id="SignalP"/>
    </source>
</evidence>
<evidence type="ECO:0000256" key="2">
    <source>
        <dbReference type="ARBA" id="ARBA00008683"/>
    </source>
</evidence>
<feature type="domain" description="Peptidase S49" evidence="8">
    <location>
        <begin position="302"/>
        <end position="451"/>
    </location>
</feature>
<dbReference type="PANTHER" id="PTHR33209:SF1">
    <property type="entry name" value="PEPTIDASE S49 DOMAIN-CONTAINING PROTEIN"/>
    <property type="match status" value="1"/>
</dbReference>
<feature type="domain" description="Peptidase S49" evidence="8">
    <location>
        <begin position="549"/>
        <end position="700"/>
    </location>
</feature>
<evidence type="ECO:0000313" key="9">
    <source>
        <dbReference type="EMBL" id="OYD14744.1"/>
    </source>
</evidence>
<keyword evidence="3" id="KW-0645">Protease</keyword>
<comment type="caution">
    <text evidence="9">The sequence shown here is derived from an EMBL/GenBank/DDBJ whole genome shotgun (WGS) entry which is preliminary data.</text>
</comment>
<evidence type="ECO:0000256" key="4">
    <source>
        <dbReference type="ARBA" id="ARBA00022801"/>
    </source>
</evidence>
<accession>A0A235BR89</accession>
<keyword evidence="6" id="KW-0472">Membrane</keyword>
<proteinExistence type="inferred from homology"/>
<dbReference type="Gene3D" id="6.20.330.10">
    <property type="match status" value="1"/>
</dbReference>
<keyword evidence="5" id="KW-0720">Serine protease</keyword>
<dbReference type="GO" id="GO:0016020">
    <property type="term" value="C:membrane"/>
    <property type="evidence" value="ECO:0007669"/>
    <property type="project" value="UniProtKB-SubCell"/>
</dbReference>
<keyword evidence="4" id="KW-0378">Hydrolase</keyword>
<dbReference type="GO" id="GO:0006465">
    <property type="term" value="P:signal peptide processing"/>
    <property type="evidence" value="ECO:0007669"/>
    <property type="project" value="InterPro"/>
</dbReference>
<evidence type="ECO:0000256" key="3">
    <source>
        <dbReference type="ARBA" id="ARBA00022670"/>
    </source>
</evidence>
<feature type="chain" id="PRO_5012940837" evidence="7">
    <location>
        <begin position="22"/>
        <end position="728"/>
    </location>
</feature>
<organism evidence="9 10">
    <name type="scientific">candidate division WOR-3 bacterium JGI_Cruoil_03_51_56</name>
    <dbReference type="NCBI Taxonomy" id="1973747"/>
    <lineage>
        <taxon>Bacteria</taxon>
        <taxon>Bacteria division WOR-3</taxon>
    </lineage>
</organism>
<dbReference type="InterPro" id="IPR004635">
    <property type="entry name" value="Pept_S49_SppA"/>
</dbReference>
<reference evidence="9 10" key="1">
    <citation type="submission" date="2017-07" db="EMBL/GenBank/DDBJ databases">
        <title>Recovery of genomes from metagenomes via a dereplication, aggregation, and scoring strategy.</title>
        <authorList>
            <person name="Sieber C.M."/>
            <person name="Probst A.J."/>
            <person name="Sharrar A."/>
            <person name="Thomas B.C."/>
            <person name="Hess M."/>
            <person name="Tringe S.G."/>
            <person name="Banfield J.F."/>
        </authorList>
    </citation>
    <scope>NUCLEOTIDE SEQUENCE [LARGE SCALE GENOMIC DNA]</scope>
    <source>
        <strain evidence="9">JGI_Cruoil_03_51_56</strain>
    </source>
</reference>
<feature type="signal peptide" evidence="7">
    <location>
        <begin position="1"/>
        <end position="21"/>
    </location>
</feature>
<comment type="similarity">
    <text evidence="2">Belongs to the peptidase S49 family.</text>
</comment>
<keyword evidence="7" id="KW-0732">Signal</keyword>
<evidence type="ECO:0000256" key="6">
    <source>
        <dbReference type="ARBA" id="ARBA00023136"/>
    </source>
</evidence>
<dbReference type="InterPro" id="IPR047217">
    <property type="entry name" value="S49_SppA_67K_type_N"/>
</dbReference>
<name>A0A235BR89_UNCW3</name>
<evidence type="ECO:0000256" key="5">
    <source>
        <dbReference type="ARBA" id="ARBA00022825"/>
    </source>
</evidence>
<evidence type="ECO:0000256" key="1">
    <source>
        <dbReference type="ARBA" id="ARBA00004370"/>
    </source>
</evidence>
<dbReference type="GO" id="GO:0008236">
    <property type="term" value="F:serine-type peptidase activity"/>
    <property type="evidence" value="ECO:0007669"/>
    <property type="project" value="UniProtKB-KW"/>
</dbReference>
<dbReference type="InterPro" id="IPR002142">
    <property type="entry name" value="Peptidase_S49"/>
</dbReference>
<dbReference type="CDD" id="cd07023">
    <property type="entry name" value="S49_Sppa_N_C"/>
    <property type="match status" value="1"/>
</dbReference>
<dbReference type="PANTHER" id="PTHR33209">
    <property type="entry name" value="PROTEASE 4"/>
    <property type="match status" value="1"/>
</dbReference>
<dbReference type="CDD" id="cd07018">
    <property type="entry name" value="S49_SppA_67K_type"/>
    <property type="match status" value="1"/>
</dbReference>